<reference evidence="2" key="1">
    <citation type="submission" date="2023-11" db="EMBL/GenBank/DDBJ databases">
        <title>Genome assemblies of two species of porcelain crab, Petrolisthes cinctipes and Petrolisthes manimaculis (Anomura: Porcellanidae).</title>
        <authorList>
            <person name="Angst P."/>
        </authorList>
    </citation>
    <scope>NUCLEOTIDE SEQUENCE</scope>
    <source>
        <strain evidence="2">PB745_02</strain>
        <tissue evidence="2">Gill</tissue>
    </source>
</reference>
<sequence length="152" mass="16748">MVQDHKSCAGSTTNKYNDKCTIIGKMEQSQLDCYACDAACRRQEVKPSYPKRDRTPSTPRGPVAFLNGSVTAFRGFPPLPEMSHTATLSPVANSPVPGPSREAASPPPRARSTSRLRECKHESKRRSLLSKRTHTRCRSPSLSFSYATLPDP</sequence>
<proteinExistence type="predicted"/>
<dbReference type="Proteomes" id="UP001292094">
    <property type="component" value="Unassembled WGS sequence"/>
</dbReference>
<dbReference type="EMBL" id="JAWZYT010002440">
    <property type="protein sequence ID" value="KAK4304359.1"/>
    <property type="molecule type" value="Genomic_DNA"/>
</dbReference>
<name>A0AAE1P9E0_9EUCA</name>
<protein>
    <submittedName>
        <fullName evidence="2">Uncharacterized protein</fullName>
    </submittedName>
</protein>
<feature type="compositionally biased region" description="Basic residues" evidence="1">
    <location>
        <begin position="122"/>
        <end position="137"/>
    </location>
</feature>
<gene>
    <name evidence="2" type="ORF">Pmani_023687</name>
</gene>
<evidence type="ECO:0000313" key="2">
    <source>
        <dbReference type="EMBL" id="KAK4304359.1"/>
    </source>
</evidence>
<feature type="compositionally biased region" description="Basic and acidic residues" evidence="1">
    <location>
        <begin position="45"/>
        <end position="55"/>
    </location>
</feature>
<evidence type="ECO:0000313" key="3">
    <source>
        <dbReference type="Proteomes" id="UP001292094"/>
    </source>
</evidence>
<organism evidence="2 3">
    <name type="scientific">Petrolisthes manimaculis</name>
    <dbReference type="NCBI Taxonomy" id="1843537"/>
    <lineage>
        <taxon>Eukaryota</taxon>
        <taxon>Metazoa</taxon>
        <taxon>Ecdysozoa</taxon>
        <taxon>Arthropoda</taxon>
        <taxon>Crustacea</taxon>
        <taxon>Multicrustacea</taxon>
        <taxon>Malacostraca</taxon>
        <taxon>Eumalacostraca</taxon>
        <taxon>Eucarida</taxon>
        <taxon>Decapoda</taxon>
        <taxon>Pleocyemata</taxon>
        <taxon>Anomura</taxon>
        <taxon>Galatheoidea</taxon>
        <taxon>Porcellanidae</taxon>
        <taxon>Petrolisthes</taxon>
    </lineage>
</organism>
<keyword evidence="3" id="KW-1185">Reference proteome</keyword>
<feature type="region of interest" description="Disordered" evidence="1">
    <location>
        <begin position="45"/>
        <end position="152"/>
    </location>
</feature>
<evidence type="ECO:0000256" key="1">
    <source>
        <dbReference type="SAM" id="MobiDB-lite"/>
    </source>
</evidence>
<dbReference type="AlphaFoldDB" id="A0AAE1P9E0"/>
<comment type="caution">
    <text evidence="2">The sequence shown here is derived from an EMBL/GenBank/DDBJ whole genome shotgun (WGS) entry which is preliminary data.</text>
</comment>
<accession>A0AAE1P9E0</accession>